<accession>A0A6N8TWD6</accession>
<keyword evidence="4 11" id="KW-0378">Hydrolase</keyword>
<dbReference type="Gene3D" id="3.40.630.10">
    <property type="entry name" value="Zn peptidases"/>
    <property type="match status" value="1"/>
</dbReference>
<keyword evidence="2" id="KW-0645">Protease</keyword>
<comment type="cofactor">
    <cofactor evidence="1">
        <name>Zn(2+)</name>
        <dbReference type="ChEBI" id="CHEBI:29105"/>
    </cofactor>
</comment>
<keyword evidence="5" id="KW-0862">Zinc</keyword>
<dbReference type="GO" id="GO:0046872">
    <property type="term" value="F:metal ion binding"/>
    <property type="evidence" value="ECO:0007669"/>
    <property type="project" value="UniProtKB-UniRule"/>
</dbReference>
<feature type="binding site" evidence="9">
    <location>
        <position position="105"/>
    </location>
    <ligand>
        <name>Zn(2+)</name>
        <dbReference type="ChEBI" id="CHEBI:29105"/>
        <label>2</label>
    </ligand>
</feature>
<reference evidence="11 12" key="1">
    <citation type="submission" date="2019-12" db="EMBL/GenBank/DDBJ databases">
        <title>Salinicoccus cyprini sp. nov., isolated from gastro-intestinal tract of mirror carp, Cyprinus carpio var. specularis, collected from Gobind Sagar Reservoir, Himachal Pradesh, India.</title>
        <authorList>
            <person name="Talwar C."/>
            <person name="Singh A.K."/>
            <person name="Lal R."/>
            <person name="Negi R.K."/>
        </authorList>
    </citation>
    <scope>NUCLEOTIDE SEQUENCE [LARGE SCALE GENOMIC DNA]</scope>
    <source>
        <strain evidence="11 12">J-82</strain>
    </source>
</reference>
<dbReference type="PANTHER" id="PTHR42994">
    <property type="entry name" value="PEPTIDASE T"/>
    <property type="match status" value="1"/>
</dbReference>
<dbReference type="InterPro" id="IPR011650">
    <property type="entry name" value="Peptidase_M20_dimer"/>
</dbReference>
<dbReference type="Proteomes" id="UP000436284">
    <property type="component" value="Unassembled WGS sequence"/>
</dbReference>
<evidence type="ECO:0000256" key="6">
    <source>
        <dbReference type="ARBA" id="ARBA00023049"/>
    </source>
</evidence>
<proteinExistence type="inferred from homology"/>
<evidence type="ECO:0000256" key="2">
    <source>
        <dbReference type="ARBA" id="ARBA00022670"/>
    </source>
</evidence>
<dbReference type="PANTHER" id="PTHR42994:SF2">
    <property type="entry name" value="PEPTIDASE"/>
    <property type="match status" value="1"/>
</dbReference>
<dbReference type="RefSeq" id="WP_160652385.1">
    <property type="nucleotide sequence ID" value="NZ_JBHRWU010000001.1"/>
</dbReference>
<keyword evidence="3 9" id="KW-0479">Metal-binding</keyword>
<feature type="domain" description="Peptidase M20 dimerisation" evidence="10">
    <location>
        <begin position="181"/>
        <end position="272"/>
    </location>
</feature>
<dbReference type="AlphaFoldDB" id="A0A6N8TWD6"/>
<dbReference type="SUPFAM" id="SSF53187">
    <property type="entry name" value="Zn-dependent exopeptidases"/>
    <property type="match status" value="1"/>
</dbReference>
<evidence type="ECO:0000259" key="10">
    <source>
        <dbReference type="Pfam" id="PF07687"/>
    </source>
</evidence>
<dbReference type="OrthoDB" id="9776600at2"/>
<evidence type="ECO:0000256" key="9">
    <source>
        <dbReference type="PIRSR" id="PIRSR001123-2"/>
    </source>
</evidence>
<keyword evidence="6" id="KW-0482">Metalloprotease</keyword>
<protein>
    <submittedName>
        <fullName evidence="11">M20/M25/M40 family metallo-hydrolase</fullName>
    </submittedName>
</protein>
<dbReference type="SUPFAM" id="SSF55031">
    <property type="entry name" value="Bacterial exopeptidase dimerisation domain"/>
    <property type="match status" value="1"/>
</dbReference>
<dbReference type="GO" id="GO:0006508">
    <property type="term" value="P:proteolysis"/>
    <property type="evidence" value="ECO:0007669"/>
    <property type="project" value="UniProtKB-KW"/>
</dbReference>
<comment type="caution">
    <text evidence="11">The sequence shown here is derived from an EMBL/GenBank/DDBJ whole genome shotgun (WGS) entry which is preliminary data.</text>
</comment>
<dbReference type="GO" id="GO:0008237">
    <property type="term" value="F:metallopeptidase activity"/>
    <property type="evidence" value="ECO:0007669"/>
    <property type="project" value="UniProtKB-KW"/>
</dbReference>
<feature type="active site" description="Proton acceptor" evidence="8">
    <location>
        <position position="138"/>
    </location>
</feature>
<dbReference type="InterPro" id="IPR036264">
    <property type="entry name" value="Bact_exopeptidase_dim_dom"/>
</dbReference>
<dbReference type="NCBIfam" id="TIGR01883">
    <property type="entry name" value="PepT-like"/>
    <property type="match status" value="1"/>
</dbReference>
<sequence>MNKDRLVNQFMDMVKIDSETGYERDMADYLLKTFKEMDIEATEDDTQEKTGYGAGNILVRLKGDASKAPVYFTVHMDTVAPGKGVKPSIDGDYIISDGTTILGADDKAGIAALIEAIYTIKESNMAHGDVEIVITVGEESGLVGAKAFDTSKLNSKFGYAIDSTGTVGTVVTTAPTQSRIVVDIHGKKAHAGVAPENGISAINIAARAISQMKLGRIDPETTANIGRFEGGTATNVVTDHVHLLAEARSLDSDKMEAQSAHMKETFENAAREMGGSADVSIEVMYAALNAPDDSEVVRTAVKAIENIDRTADLISLGGGSDGNVFAGAGIGTAILGLGYENIHTTEEKMPIEELVKITELVVEIIKVQNDKEVRA</sequence>
<dbReference type="Pfam" id="PF01546">
    <property type="entry name" value="Peptidase_M20"/>
    <property type="match status" value="1"/>
</dbReference>
<evidence type="ECO:0000313" key="12">
    <source>
        <dbReference type="Proteomes" id="UP000436284"/>
    </source>
</evidence>
<dbReference type="GO" id="GO:0004177">
    <property type="term" value="F:aminopeptidase activity"/>
    <property type="evidence" value="ECO:0007669"/>
    <property type="project" value="UniProtKB-UniRule"/>
</dbReference>
<dbReference type="Gene3D" id="3.30.70.360">
    <property type="match status" value="1"/>
</dbReference>
<feature type="binding site" evidence="9">
    <location>
        <position position="105"/>
    </location>
    <ligand>
        <name>Zn(2+)</name>
        <dbReference type="ChEBI" id="CHEBI:29105"/>
        <label>1</label>
    </ligand>
</feature>
<evidence type="ECO:0000256" key="5">
    <source>
        <dbReference type="ARBA" id="ARBA00022833"/>
    </source>
</evidence>
<organism evidence="11 12">
    <name type="scientific">Salinicoccus hispanicus</name>
    <dbReference type="NCBI Taxonomy" id="157225"/>
    <lineage>
        <taxon>Bacteria</taxon>
        <taxon>Bacillati</taxon>
        <taxon>Bacillota</taxon>
        <taxon>Bacilli</taxon>
        <taxon>Bacillales</taxon>
        <taxon>Staphylococcaceae</taxon>
        <taxon>Salinicoccus</taxon>
    </lineage>
</organism>
<dbReference type="InterPro" id="IPR010162">
    <property type="entry name" value="PepT-like"/>
</dbReference>
<evidence type="ECO:0000256" key="8">
    <source>
        <dbReference type="PIRSR" id="PIRSR001123-1"/>
    </source>
</evidence>
<evidence type="ECO:0000256" key="1">
    <source>
        <dbReference type="ARBA" id="ARBA00001947"/>
    </source>
</evidence>
<gene>
    <name evidence="11" type="ORF">GQ671_02830</name>
</gene>
<evidence type="ECO:0000256" key="4">
    <source>
        <dbReference type="ARBA" id="ARBA00022801"/>
    </source>
</evidence>
<dbReference type="InterPro" id="IPR008007">
    <property type="entry name" value="Peptidase_M42"/>
</dbReference>
<feature type="binding site" evidence="9">
    <location>
        <position position="139"/>
    </location>
    <ligand>
        <name>Zn(2+)</name>
        <dbReference type="ChEBI" id="CHEBI:29105"/>
        <label>2</label>
    </ligand>
</feature>
<evidence type="ECO:0000313" key="11">
    <source>
        <dbReference type="EMBL" id="MXQ50238.1"/>
    </source>
</evidence>
<dbReference type="InterPro" id="IPR002933">
    <property type="entry name" value="Peptidase_M20"/>
</dbReference>
<dbReference type="InterPro" id="IPR001261">
    <property type="entry name" value="ArgE/DapE_CS"/>
</dbReference>
<comment type="cofactor">
    <cofactor evidence="9">
        <name>a divalent metal cation</name>
        <dbReference type="ChEBI" id="CHEBI:60240"/>
    </cofactor>
    <text evidence="9">Binds 2 divalent metal cations per subunit.</text>
</comment>
<dbReference type="PROSITE" id="PS00759">
    <property type="entry name" value="ARGE_DAPE_CPG2_2"/>
    <property type="match status" value="1"/>
</dbReference>
<evidence type="ECO:0000256" key="3">
    <source>
        <dbReference type="ARBA" id="ARBA00022723"/>
    </source>
</evidence>
<comment type="similarity">
    <text evidence="7">Belongs to the peptidase M42 family.</text>
</comment>
<dbReference type="PIRSF" id="PIRSF001123">
    <property type="entry name" value="PepA_GA"/>
    <property type="match status" value="1"/>
</dbReference>
<feature type="binding site" evidence="9">
    <location>
        <position position="162"/>
    </location>
    <ligand>
        <name>Zn(2+)</name>
        <dbReference type="ChEBI" id="CHEBI:29105"/>
        <label>1</label>
    </ligand>
</feature>
<dbReference type="Pfam" id="PF07687">
    <property type="entry name" value="M20_dimer"/>
    <property type="match status" value="1"/>
</dbReference>
<dbReference type="EMBL" id="WUUK01000001">
    <property type="protein sequence ID" value="MXQ50238.1"/>
    <property type="molecule type" value="Genomic_DNA"/>
</dbReference>
<name>A0A6N8TWD6_9STAP</name>
<evidence type="ECO:0000256" key="7">
    <source>
        <dbReference type="PIRNR" id="PIRNR001123"/>
    </source>
</evidence>
<keyword evidence="12" id="KW-1185">Reference proteome</keyword>